<reference evidence="1 2" key="1">
    <citation type="submission" date="2016-10" db="EMBL/GenBank/DDBJ databases">
        <authorList>
            <person name="de Groot N.N."/>
        </authorList>
    </citation>
    <scope>NUCLEOTIDE SEQUENCE [LARGE SCALE GENOMIC DNA]</scope>
    <source>
        <strain evidence="1 2">ATCC 29281</strain>
    </source>
</reference>
<dbReference type="EMBL" id="FNQS01000009">
    <property type="protein sequence ID" value="SEA83698.1"/>
    <property type="molecule type" value="Genomic_DNA"/>
</dbReference>
<gene>
    <name evidence="1" type="ORF">SAMN02982996_02656</name>
</gene>
<evidence type="ECO:0000313" key="2">
    <source>
        <dbReference type="Proteomes" id="UP000187280"/>
    </source>
</evidence>
<dbReference type="AlphaFoldDB" id="A0A1H4EG56"/>
<organism evidence="1 2">
    <name type="scientific">Lonsdalea quercina</name>
    <dbReference type="NCBI Taxonomy" id="71657"/>
    <lineage>
        <taxon>Bacteria</taxon>
        <taxon>Pseudomonadati</taxon>
        <taxon>Pseudomonadota</taxon>
        <taxon>Gammaproteobacteria</taxon>
        <taxon>Enterobacterales</taxon>
        <taxon>Pectobacteriaceae</taxon>
        <taxon>Lonsdalea</taxon>
    </lineage>
</organism>
<dbReference type="SUPFAM" id="SSF53756">
    <property type="entry name" value="UDP-Glycosyltransferase/glycogen phosphorylase"/>
    <property type="match status" value="1"/>
</dbReference>
<dbReference type="GeneID" id="97766280"/>
<dbReference type="RefSeq" id="WP_026741838.1">
    <property type="nucleotide sequence ID" value="NZ_FNQS01000009.1"/>
</dbReference>
<evidence type="ECO:0000313" key="1">
    <source>
        <dbReference type="EMBL" id="SEA83698.1"/>
    </source>
</evidence>
<dbReference type="eggNOG" id="COG0438">
    <property type="taxonomic scope" value="Bacteria"/>
</dbReference>
<sequence length="455" mass="51697">MDVKNRAIFISFDGVAVSGITVEAAKLASCLNQRGFESFIDLGFDIKIDKGNFGRPYTQKEKSAFGQIFTVVRATGEGELPGYTPYFIEDVNNLLINGSIPSSEEKKARKLADVHVVADALSERIVATWRELGITHVVVENGTLPENIVYTHALYKAIAAYGEENGLGCFVLWRDHDLMWNSETACGKYGGEPWPYAVKPIPTKYINYVTLNDALASKLSEWSGVNIDVMRNCYCFEGDKKRKSLRPEFGISENDILIARTTRLVPVKRLERDIYLTKKLNELCVKNNKEPCVYLIIAGGEQEDARYFRYLKDYVSELGMERFVHFIGALQHDFIDESGDAYTVQDLYESCDIVSFLTSYDYDSYGNPIGEAISHQRCYIATHYEYYDEVYGQYGFQTELMTISADQDGWPDDDFVQRVYGLVADKSKREFIAKHNFHIGEKLISNKIFGHVFNV</sequence>
<accession>A0A1H4EG56</accession>
<dbReference type="Gene3D" id="3.40.50.2000">
    <property type="entry name" value="Glycogen Phosphorylase B"/>
    <property type="match status" value="1"/>
</dbReference>
<protein>
    <submittedName>
        <fullName evidence="1">Uncharacterized protein</fullName>
    </submittedName>
</protein>
<proteinExistence type="predicted"/>
<keyword evidence="2" id="KW-1185">Reference proteome</keyword>
<dbReference type="STRING" id="71657.SAMN02982996_02656"/>
<name>A0A1H4EG56_9GAMM</name>
<dbReference type="Proteomes" id="UP000187280">
    <property type="component" value="Unassembled WGS sequence"/>
</dbReference>